<protein>
    <recommendedName>
        <fullName evidence="5">Conjugal transfer protein TrbC</fullName>
    </recommendedName>
</protein>
<feature type="chain" id="PRO_5005625120" description="Conjugal transfer protein TrbC" evidence="2">
    <location>
        <begin position="24"/>
        <end position="105"/>
    </location>
</feature>
<sequence length="105" mass="10484">MKKTKKLLIGMMALSVISSNAFATGSGGMVWEKPSSSIAKSISGPVAGVVSLIVVIVAAFAWAMTDGGNMMGKCIRIIAALAVVGGAATFLSAVFGISTAGGMML</sequence>
<dbReference type="HOGENOM" id="CLU_143299_1_0_0"/>
<keyword evidence="2" id="KW-0732">Signal</keyword>
<proteinExistence type="predicted"/>
<keyword evidence="1" id="KW-0812">Transmembrane</keyword>
<evidence type="ECO:0000313" key="3">
    <source>
        <dbReference type="EMBL" id="EEO40312.1"/>
    </source>
</evidence>
<dbReference type="Pfam" id="PF04956">
    <property type="entry name" value="TrbC"/>
    <property type="match status" value="1"/>
</dbReference>
<feature type="transmembrane region" description="Helical" evidence="1">
    <location>
        <begin position="77"/>
        <end position="97"/>
    </location>
</feature>
<comment type="caution">
    <text evidence="3">The sequence shown here is derived from an EMBL/GenBank/DDBJ whole genome shotgun (WGS) entry which is preliminary data.</text>
</comment>
<gene>
    <name evidence="3" type="ORF">FSCG_01025</name>
</gene>
<evidence type="ECO:0000256" key="1">
    <source>
        <dbReference type="SAM" id="Phobius"/>
    </source>
</evidence>
<accession>A0A0M1VUQ5</accession>
<evidence type="ECO:0000313" key="4">
    <source>
        <dbReference type="Proteomes" id="UP000004925"/>
    </source>
</evidence>
<organism evidence="3 4">
    <name type="scientific">Fusobacterium vincentii 4_1_13</name>
    <dbReference type="NCBI Taxonomy" id="469606"/>
    <lineage>
        <taxon>Bacteria</taxon>
        <taxon>Fusobacteriati</taxon>
        <taxon>Fusobacteriota</taxon>
        <taxon>Fusobacteriia</taxon>
        <taxon>Fusobacteriales</taxon>
        <taxon>Fusobacteriaceae</taxon>
        <taxon>Fusobacterium</taxon>
    </lineage>
</organism>
<name>A0A0M1VUQ5_FUSVC</name>
<reference evidence="3 4" key="1">
    <citation type="submission" date="2011-10" db="EMBL/GenBank/DDBJ databases">
        <title>The Genome Sequence of Fusobacterium sp. 4_1_13.</title>
        <authorList>
            <consortium name="The Broad Institute Genome Sequencing Platform"/>
            <person name="Earl A."/>
            <person name="Ward D."/>
            <person name="Feldgarden M."/>
            <person name="Gevers D."/>
            <person name="Strauss J."/>
            <person name="Ambrose C."/>
            <person name="Allen-Vercoe E."/>
            <person name="Young S.K."/>
            <person name="Zeng Q."/>
            <person name="Gargeya S."/>
            <person name="Fitzgerald M."/>
            <person name="Haas B."/>
            <person name="Abouelleil A."/>
            <person name="Alvarado L."/>
            <person name="Arachchi H.M."/>
            <person name="Berlin A."/>
            <person name="Brown A."/>
            <person name="Chapman S.B."/>
            <person name="Chen Z."/>
            <person name="Dunbar C."/>
            <person name="Freedman E."/>
            <person name="Gearin G."/>
            <person name="Goldberg J."/>
            <person name="Griggs A."/>
            <person name="Gujja S."/>
            <person name="Heiman D."/>
            <person name="Howarth C."/>
            <person name="Larson L."/>
            <person name="Lui A."/>
            <person name="MacDonald P.J."/>
            <person name="Montmayeur A."/>
            <person name="Murphy C."/>
            <person name="Neiman D."/>
            <person name="Pearson M."/>
            <person name="Priest M."/>
            <person name="Roberts A."/>
            <person name="Saif S."/>
            <person name="Shea T."/>
            <person name="Shenoy N."/>
            <person name="Sisk P."/>
            <person name="Stolte C."/>
            <person name="Sykes S."/>
            <person name="Wortman J."/>
            <person name="Nusbaum C."/>
            <person name="Birren B."/>
        </authorList>
    </citation>
    <scope>NUCLEOTIDE SEQUENCE [LARGE SCALE GENOMIC DNA]</scope>
    <source>
        <strain evidence="3 4">4_1_13</strain>
    </source>
</reference>
<keyword evidence="1" id="KW-1133">Transmembrane helix</keyword>
<dbReference type="AlphaFoldDB" id="A0A0M1VUQ5"/>
<evidence type="ECO:0000256" key="2">
    <source>
        <dbReference type="SAM" id="SignalP"/>
    </source>
</evidence>
<dbReference type="RefSeq" id="WP_008803015.1">
    <property type="nucleotide sequence ID" value="NZ_KQ235737.1"/>
</dbReference>
<evidence type="ECO:0008006" key="5">
    <source>
        <dbReference type="Google" id="ProtNLM"/>
    </source>
</evidence>
<dbReference type="Proteomes" id="UP000004925">
    <property type="component" value="Unassembled WGS sequence"/>
</dbReference>
<feature type="signal peptide" evidence="2">
    <location>
        <begin position="1"/>
        <end position="23"/>
    </location>
</feature>
<dbReference type="EMBL" id="ACDE02000019">
    <property type="protein sequence ID" value="EEO40312.1"/>
    <property type="molecule type" value="Genomic_DNA"/>
</dbReference>
<dbReference type="InterPro" id="IPR007039">
    <property type="entry name" value="TrbC/VirB2"/>
</dbReference>
<feature type="transmembrane region" description="Helical" evidence="1">
    <location>
        <begin position="47"/>
        <end position="65"/>
    </location>
</feature>
<keyword evidence="1" id="KW-0472">Membrane</keyword>